<dbReference type="OrthoDB" id="1750575at2759"/>
<sequence length="102" mass="12158">KIRYITCKVQQPNVNDPTYKNWELNSSIVMAWLVNSMESRISRTYLFLQTAKAIWDTVNKNYSDLENASQVFEIKSKLKDLRQGSMDIIEYFNELQMLWQEL</sequence>
<feature type="non-terminal residue" evidence="1">
    <location>
        <position position="102"/>
    </location>
</feature>
<dbReference type="EMBL" id="BDDD01000356">
    <property type="protein sequence ID" value="GAV64567.1"/>
    <property type="molecule type" value="Genomic_DNA"/>
</dbReference>
<gene>
    <name evidence="1" type="ORF">CFOL_v3_08085</name>
</gene>
<dbReference type="Pfam" id="PF14223">
    <property type="entry name" value="Retrotran_gag_2"/>
    <property type="match status" value="1"/>
</dbReference>
<reference evidence="2" key="1">
    <citation type="submission" date="2016-04" db="EMBL/GenBank/DDBJ databases">
        <title>Cephalotus genome sequencing.</title>
        <authorList>
            <person name="Fukushima K."/>
            <person name="Hasebe M."/>
            <person name="Fang X."/>
        </authorList>
    </citation>
    <scope>NUCLEOTIDE SEQUENCE [LARGE SCALE GENOMIC DNA]</scope>
    <source>
        <strain evidence="2">cv. St1</strain>
    </source>
</reference>
<protein>
    <submittedName>
        <fullName evidence="1">UBN2_3 domain-containing protein</fullName>
    </submittedName>
</protein>
<dbReference type="AlphaFoldDB" id="A0A1Q3B965"/>
<name>A0A1Q3B965_CEPFO</name>
<proteinExistence type="predicted"/>
<keyword evidence="2" id="KW-1185">Reference proteome</keyword>
<dbReference type="Proteomes" id="UP000187406">
    <property type="component" value="Unassembled WGS sequence"/>
</dbReference>
<feature type="non-terminal residue" evidence="1">
    <location>
        <position position="1"/>
    </location>
</feature>
<evidence type="ECO:0000313" key="2">
    <source>
        <dbReference type="Proteomes" id="UP000187406"/>
    </source>
</evidence>
<dbReference type="InParanoid" id="A0A1Q3B965"/>
<dbReference type="PANTHER" id="PTHR37610:SF75">
    <property type="entry name" value="RETROTRANSPOSON COPIA-LIKE N-TERMINAL DOMAIN-CONTAINING PROTEIN"/>
    <property type="match status" value="1"/>
</dbReference>
<evidence type="ECO:0000313" key="1">
    <source>
        <dbReference type="EMBL" id="GAV64567.1"/>
    </source>
</evidence>
<comment type="caution">
    <text evidence="1">The sequence shown here is derived from an EMBL/GenBank/DDBJ whole genome shotgun (WGS) entry which is preliminary data.</text>
</comment>
<dbReference type="PANTHER" id="PTHR37610">
    <property type="entry name" value="CCHC-TYPE DOMAIN-CONTAINING PROTEIN"/>
    <property type="match status" value="1"/>
</dbReference>
<accession>A0A1Q3B965</accession>
<organism evidence="1 2">
    <name type="scientific">Cephalotus follicularis</name>
    <name type="common">Albany pitcher plant</name>
    <dbReference type="NCBI Taxonomy" id="3775"/>
    <lineage>
        <taxon>Eukaryota</taxon>
        <taxon>Viridiplantae</taxon>
        <taxon>Streptophyta</taxon>
        <taxon>Embryophyta</taxon>
        <taxon>Tracheophyta</taxon>
        <taxon>Spermatophyta</taxon>
        <taxon>Magnoliopsida</taxon>
        <taxon>eudicotyledons</taxon>
        <taxon>Gunneridae</taxon>
        <taxon>Pentapetalae</taxon>
        <taxon>rosids</taxon>
        <taxon>fabids</taxon>
        <taxon>Oxalidales</taxon>
        <taxon>Cephalotaceae</taxon>
        <taxon>Cephalotus</taxon>
    </lineage>
</organism>